<dbReference type="PROSITE" id="PS51257">
    <property type="entry name" value="PROKAR_LIPOPROTEIN"/>
    <property type="match status" value="1"/>
</dbReference>
<accession>A0ABZ2FJA4</accession>
<feature type="chain" id="PRO_5047235979" description="Tat pathway signal sequence domain protein" evidence="2">
    <location>
        <begin position="26"/>
        <end position="274"/>
    </location>
</feature>
<sequence length="274" mass="28490">MEQISRRALLAALGAAGSTALTACAEDEPPVEIGSTTHTPAGGGDPVGGSGGDEGPSSSGPTSMVPVDLASPDDLRDRWAAYAAMWVGAGVSEGGTGPRATDGDWVYEMEIGQWGYLVRLEDGRAVLAGQSNPDTRRDAAAEKRNRETLLGQGPSWWGVVDDVLPATAHLGFVIGWDGKRWTRSSAAPTGGGYDSFVFYVATAKDLGQILVRWGSNGQQEYTGTGGARAAADTVMAQGTRVTSSQLRRLGPGMRSSRLPAATAAARAFEGRGRH</sequence>
<dbReference type="PROSITE" id="PS51318">
    <property type="entry name" value="TAT"/>
    <property type="match status" value="1"/>
</dbReference>
<dbReference type="RefSeq" id="WP_338538985.1">
    <property type="nucleotide sequence ID" value="NZ_CP104874.1"/>
</dbReference>
<reference evidence="3 4" key="1">
    <citation type="submission" date="2022-09" db="EMBL/GenBank/DDBJ databases">
        <title>Complete genome sequence of Janibacter terrae strain COS04-44, PCL-degrading bacteria isolated from oil spilled coast.</title>
        <authorList>
            <person name="Park H."/>
            <person name="Kim J.Y."/>
            <person name="An S.H."/>
            <person name="Lee C.M."/>
            <person name="Weon H.-Y."/>
        </authorList>
    </citation>
    <scope>NUCLEOTIDE SEQUENCE [LARGE SCALE GENOMIC DNA]</scope>
    <source>
        <strain evidence="3 4">COS04-44</strain>
    </source>
</reference>
<evidence type="ECO:0000313" key="4">
    <source>
        <dbReference type="Proteomes" id="UP001381003"/>
    </source>
</evidence>
<evidence type="ECO:0000256" key="1">
    <source>
        <dbReference type="SAM" id="MobiDB-lite"/>
    </source>
</evidence>
<dbReference type="InterPro" id="IPR006311">
    <property type="entry name" value="TAT_signal"/>
</dbReference>
<name>A0ABZ2FJA4_9MICO</name>
<gene>
    <name evidence="3" type="ORF">N5P18_05800</name>
</gene>
<proteinExistence type="predicted"/>
<dbReference type="Proteomes" id="UP001381003">
    <property type="component" value="Chromosome"/>
</dbReference>
<keyword evidence="2" id="KW-0732">Signal</keyword>
<evidence type="ECO:0000256" key="2">
    <source>
        <dbReference type="SAM" id="SignalP"/>
    </source>
</evidence>
<evidence type="ECO:0000313" key="3">
    <source>
        <dbReference type="EMBL" id="WWF06385.1"/>
    </source>
</evidence>
<feature type="compositionally biased region" description="Gly residues" evidence="1">
    <location>
        <begin position="41"/>
        <end position="54"/>
    </location>
</feature>
<dbReference type="EMBL" id="CP104874">
    <property type="protein sequence ID" value="WWF06385.1"/>
    <property type="molecule type" value="Genomic_DNA"/>
</dbReference>
<feature type="signal peptide" evidence="2">
    <location>
        <begin position="1"/>
        <end position="25"/>
    </location>
</feature>
<keyword evidence="4" id="KW-1185">Reference proteome</keyword>
<organism evidence="3 4">
    <name type="scientific">Janibacter terrae</name>
    <dbReference type="NCBI Taxonomy" id="103817"/>
    <lineage>
        <taxon>Bacteria</taxon>
        <taxon>Bacillati</taxon>
        <taxon>Actinomycetota</taxon>
        <taxon>Actinomycetes</taxon>
        <taxon>Micrococcales</taxon>
        <taxon>Intrasporangiaceae</taxon>
        <taxon>Janibacter</taxon>
    </lineage>
</organism>
<protein>
    <recommendedName>
        <fullName evidence="5">Tat pathway signal sequence domain protein</fullName>
    </recommendedName>
</protein>
<evidence type="ECO:0008006" key="5">
    <source>
        <dbReference type="Google" id="ProtNLM"/>
    </source>
</evidence>
<feature type="region of interest" description="Disordered" evidence="1">
    <location>
        <begin position="27"/>
        <end position="70"/>
    </location>
</feature>